<dbReference type="Pfam" id="PF19063">
    <property type="entry name" value="DUF5759"/>
    <property type="match status" value="1"/>
</dbReference>
<reference evidence="1" key="1">
    <citation type="journal article" date="2020" name="Nature">
        <title>Giant virus diversity and host interactions through global metagenomics.</title>
        <authorList>
            <person name="Schulz F."/>
            <person name="Roux S."/>
            <person name="Paez-Espino D."/>
            <person name="Jungbluth S."/>
            <person name="Walsh D.A."/>
            <person name="Denef V.J."/>
            <person name="McMahon K.D."/>
            <person name="Konstantinidis K.T."/>
            <person name="Eloe-Fadrosh E.A."/>
            <person name="Kyrpides N.C."/>
            <person name="Woyke T."/>
        </authorList>
    </citation>
    <scope>NUCLEOTIDE SEQUENCE</scope>
    <source>
        <strain evidence="1">GVMAG-S-1101165-83</strain>
    </source>
</reference>
<dbReference type="InterPro" id="IPR043977">
    <property type="entry name" value="DUF5759"/>
</dbReference>
<dbReference type="EMBL" id="MN740773">
    <property type="protein sequence ID" value="QHU10885.1"/>
    <property type="molecule type" value="Genomic_DNA"/>
</dbReference>
<accession>A0A6C0JYM7</accession>
<name>A0A6C0JYM7_9ZZZZ</name>
<sequence length="202" mass="23617">MANIFTLENVADFSEKLNIDELYERKRQHDLNQLALYNKLLNRIHVRIKTTARQKTDEQFCWFIVPEIMIGVPKYNQAACIAYLLDKLKENGFMVRYIHPNTLMISWKHFVPSYVRSEIKKKTGIVIDENGKQLNEALISDGEENNSQPKSLEEMMFKLKESSTPSAKVQNQKKFTPIASYKPQGNLVYNDELLNKLENRFN</sequence>
<dbReference type="AlphaFoldDB" id="A0A6C0JYM7"/>
<protein>
    <submittedName>
        <fullName evidence="1">Uncharacterized protein</fullName>
    </submittedName>
</protein>
<organism evidence="1">
    <name type="scientific">viral metagenome</name>
    <dbReference type="NCBI Taxonomy" id="1070528"/>
    <lineage>
        <taxon>unclassified sequences</taxon>
        <taxon>metagenomes</taxon>
        <taxon>organismal metagenomes</taxon>
    </lineage>
</organism>
<evidence type="ECO:0000313" key="1">
    <source>
        <dbReference type="EMBL" id="QHU10885.1"/>
    </source>
</evidence>
<proteinExistence type="predicted"/>